<dbReference type="Proteomes" id="UP001583177">
    <property type="component" value="Unassembled WGS sequence"/>
</dbReference>
<protein>
    <submittedName>
        <fullName evidence="2">Uncharacterized protein</fullName>
    </submittedName>
</protein>
<keyword evidence="1" id="KW-0472">Membrane</keyword>
<feature type="transmembrane region" description="Helical" evidence="1">
    <location>
        <begin position="22"/>
        <end position="47"/>
    </location>
</feature>
<dbReference type="PANTHER" id="PTHR35394:SF5">
    <property type="entry name" value="DUF3176 DOMAIN-CONTAINING PROTEIN"/>
    <property type="match status" value="1"/>
</dbReference>
<dbReference type="InterPro" id="IPR021514">
    <property type="entry name" value="DUF3176"/>
</dbReference>
<evidence type="ECO:0000256" key="1">
    <source>
        <dbReference type="SAM" id="Phobius"/>
    </source>
</evidence>
<keyword evidence="1" id="KW-1133">Transmembrane helix</keyword>
<sequence length="676" mass="73919">MEDGPEVPELRQSRQNKTILQLWWSELTCTIISAASFVAMIVVLHAYVDQPMSHWKLAISLNSVIAILAAVFKAALVFPLTEGLSHLKWIWYTTNKQRPLSDIEAFDNASRDPVASLRLVFTKLVARERPLLAILGATAVVIAVALDPFAQATVEHYSCNRIVADNEAYATALVPRSNVYDPEIATIRSGDTVLDVDAQLAIYKGLLDPSSNSSLGMTGQVQCATVNCTFAHDEHGAAFSTLAISYACADISNTIIHTNKTRKGVLRGNIYSLPSGAQAEVWYMPRSGVQALGVVDATPASYEMVDEGLGALNLMTLEDWPLFTMEAVMVTPQRNCSLAANGTRECENISRSDWEHPSAYSCSLYPSLKTFGADITLGVYREREISSRNLQNLGAVDEEISFAPVPEWQMGTDTFLRNGTWHDCNATDASTTSNTIDIYTARNKTSPECVHSKPGECEDTVPTMWYPPECAWQLSKGTYRLIPELLGQLLHNKTVFSTDDDNPESAEGEPYLRRLFTRSTSPDGEGEGGGIIAFEQFMAGIAAAMSAVVRTRADGTEANTTTAAAGGVVDLNRYAVGETWATEICYSVQWGWLSYLAVLLVMEMVFFGAVVVKTQLSGWDMDWKSSPLVAFFHPLHGGDVTTSECNSTSGAMLASARKINISLVAGTDRWRFRASR</sequence>
<accession>A0ABR3WNT1</accession>
<feature type="transmembrane region" description="Helical" evidence="1">
    <location>
        <begin position="59"/>
        <end position="80"/>
    </location>
</feature>
<feature type="transmembrane region" description="Helical" evidence="1">
    <location>
        <begin position="131"/>
        <end position="150"/>
    </location>
</feature>
<dbReference type="Pfam" id="PF11374">
    <property type="entry name" value="DUF3176"/>
    <property type="match status" value="1"/>
</dbReference>
<keyword evidence="1" id="KW-0812">Transmembrane</keyword>
<comment type="caution">
    <text evidence="2">The sequence shown here is derived from an EMBL/GenBank/DDBJ whole genome shotgun (WGS) entry which is preliminary data.</text>
</comment>
<keyword evidence="3" id="KW-1185">Reference proteome</keyword>
<feature type="transmembrane region" description="Helical" evidence="1">
    <location>
        <begin position="592"/>
        <end position="612"/>
    </location>
</feature>
<proteinExistence type="predicted"/>
<dbReference type="PANTHER" id="PTHR35394">
    <property type="entry name" value="DUF3176 DOMAIN-CONTAINING PROTEIN"/>
    <property type="match status" value="1"/>
</dbReference>
<name>A0ABR3WNT1_9PEZI</name>
<organism evidence="2 3">
    <name type="scientific">Diaporthe australafricana</name>
    <dbReference type="NCBI Taxonomy" id="127596"/>
    <lineage>
        <taxon>Eukaryota</taxon>
        <taxon>Fungi</taxon>
        <taxon>Dikarya</taxon>
        <taxon>Ascomycota</taxon>
        <taxon>Pezizomycotina</taxon>
        <taxon>Sordariomycetes</taxon>
        <taxon>Sordariomycetidae</taxon>
        <taxon>Diaporthales</taxon>
        <taxon>Diaporthaceae</taxon>
        <taxon>Diaporthe</taxon>
    </lineage>
</organism>
<gene>
    <name evidence="2" type="ORF">Daus18300_007204</name>
</gene>
<dbReference type="EMBL" id="JAWRVE010000062">
    <property type="protein sequence ID" value="KAL1865314.1"/>
    <property type="molecule type" value="Genomic_DNA"/>
</dbReference>
<evidence type="ECO:0000313" key="2">
    <source>
        <dbReference type="EMBL" id="KAL1865314.1"/>
    </source>
</evidence>
<evidence type="ECO:0000313" key="3">
    <source>
        <dbReference type="Proteomes" id="UP001583177"/>
    </source>
</evidence>
<reference evidence="2 3" key="1">
    <citation type="journal article" date="2024" name="IMA Fungus">
        <title>IMA Genome - F19 : A genome assembly and annotation guide to empower mycologists, including annotated draft genome sequences of Ceratocystis pirilliformis, Diaporthe australafricana, Fusarium ophioides, Paecilomyces lecythidis, and Sporothrix stenoceras.</title>
        <authorList>
            <person name="Aylward J."/>
            <person name="Wilson A.M."/>
            <person name="Visagie C.M."/>
            <person name="Spraker J."/>
            <person name="Barnes I."/>
            <person name="Buitendag C."/>
            <person name="Ceriani C."/>
            <person name="Del Mar Angel L."/>
            <person name="du Plessis D."/>
            <person name="Fuchs T."/>
            <person name="Gasser K."/>
            <person name="Kramer D."/>
            <person name="Li W."/>
            <person name="Munsamy K."/>
            <person name="Piso A."/>
            <person name="Price J.L."/>
            <person name="Sonnekus B."/>
            <person name="Thomas C."/>
            <person name="van der Nest A."/>
            <person name="van Dijk A."/>
            <person name="van Heerden A."/>
            <person name="van Vuuren N."/>
            <person name="Yilmaz N."/>
            <person name="Duong T.A."/>
            <person name="van der Merwe N.A."/>
            <person name="Wingfield M.J."/>
            <person name="Wingfield B.D."/>
        </authorList>
    </citation>
    <scope>NUCLEOTIDE SEQUENCE [LARGE SCALE GENOMIC DNA]</scope>
    <source>
        <strain evidence="2 3">CMW 18300</strain>
    </source>
</reference>